<dbReference type="EMBL" id="SMMG02000003">
    <property type="protein sequence ID" value="KAA3481119.1"/>
    <property type="molecule type" value="Genomic_DNA"/>
</dbReference>
<reference evidence="2" key="1">
    <citation type="journal article" date="2019" name="Plant Biotechnol. J.">
        <title>Genome sequencing of the Australian wild diploid species Gossypium australe highlights disease resistance and delayed gland morphogenesis.</title>
        <authorList>
            <person name="Cai Y."/>
            <person name="Cai X."/>
            <person name="Wang Q."/>
            <person name="Wang P."/>
            <person name="Zhang Y."/>
            <person name="Cai C."/>
            <person name="Xu Y."/>
            <person name="Wang K."/>
            <person name="Zhou Z."/>
            <person name="Wang C."/>
            <person name="Geng S."/>
            <person name="Li B."/>
            <person name="Dong Q."/>
            <person name="Hou Y."/>
            <person name="Wang H."/>
            <person name="Ai P."/>
            <person name="Liu Z."/>
            <person name="Yi F."/>
            <person name="Sun M."/>
            <person name="An G."/>
            <person name="Cheng J."/>
            <person name="Zhang Y."/>
            <person name="Shi Q."/>
            <person name="Xie Y."/>
            <person name="Shi X."/>
            <person name="Chang Y."/>
            <person name="Huang F."/>
            <person name="Chen Y."/>
            <person name="Hong S."/>
            <person name="Mi L."/>
            <person name="Sun Q."/>
            <person name="Zhang L."/>
            <person name="Zhou B."/>
            <person name="Peng R."/>
            <person name="Zhang X."/>
            <person name="Liu F."/>
        </authorList>
    </citation>
    <scope>NUCLEOTIDE SEQUENCE [LARGE SCALE GENOMIC DNA]</scope>
    <source>
        <strain evidence="2">cv. PA1801</strain>
    </source>
</reference>
<gene>
    <name evidence="1" type="ORF">EPI10_021512</name>
</gene>
<sequence>MEALPYSHCSYSKIANTSSTISHSVVLNGETGEVVTPARGLNQGDPLSHYLFLICSDGLSAFMRSVMKDGLSKGQKSIVEGQEYLIYYLSMIVFFLVKPQGNEP</sequence>
<comment type="caution">
    <text evidence="1">The sequence shown here is derived from an EMBL/GenBank/DDBJ whole genome shotgun (WGS) entry which is preliminary data.</text>
</comment>
<protein>
    <submittedName>
        <fullName evidence="1">Reverse transcriptase</fullName>
    </submittedName>
</protein>
<evidence type="ECO:0000313" key="2">
    <source>
        <dbReference type="Proteomes" id="UP000325315"/>
    </source>
</evidence>
<dbReference type="GO" id="GO:0003964">
    <property type="term" value="F:RNA-directed DNA polymerase activity"/>
    <property type="evidence" value="ECO:0007669"/>
    <property type="project" value="UniProtKB-KW"/>
</dbReference>
<dbReference type="AlphaFoldDB" id="A0A5B6WH55"/>
<dbReference type="OrthoDB" id="1932527at2759"/>
<keyword evidence="1" id="KW-0808">Transferase</keyword>
<keyword evidence="1" id="KW-0695">RNA-directed DNA polymerase</keyword>
<keyword evidence="1" id="KW-0548">Nucleotidyltransferase</keyword>
<keyword evidence="2" id="KW-1185">Reference proteome</keyword>
<accession>A0A5B6WH55</accession>
<name>A0A5B6WH55_9ROSI</name>
<dbReference type="Proteomes" id="UP000325315">
    <property type="component" value="Unassembled WGS sequence"/>
</dbReference>
<organism evidence="1 2">
    <name type="scientific">Gossypium australe</name>
    <dbReference type="NCBI Taxonomy" id="47621"/>
    <lineage>
        <taxon>Eukaryota</taxon>
        <taxon>Viridiplantae</taxon>
        <taxon>Streptophyta</taxon>
        <taxon>Embryophyta</taxon>
        <taxon>Tracheophyta</taxon>
        <taxon>Spermatophyta</taxon>
        <taxon>Magnoliopsida</taxon>
        <taxon>eudicotyledons</taxon>
        <taxon>Gunneridae</taxon>
        <taxon>Pentapetalae</taxon>
        <taxon>rosids</taxon>
        <taxon>malvids</taxon>
        <taxon>Malvales</taxon>
        <taxon>Malvaceae</taxon>
        <taxon>Malvoideae</taxon>
        <taxon>Gossypium</taxon>
    </lineage>
</organism>
<evidence type="ECO:0000313" key="1">
    <source>
        <dbReference type="EMBL" id="KAA3481119.1"/>
    </source>
</evidence>
<proteinExistence type="predicted"/>